<dbReference type="Pfam" id="PF09994">
    <property type="entry name" value="T6SS_Tle1-like_cat"/>
    <property type="match status" value="1"/>
</dbReference>
<accession>A0A8H7LIK9</accession>
<evidence type="ECO:0000259" key="2">
    <source>
        <dbReference type="Pfam" id="PF09994"/>
    </source>
</evidence>
<sequence>MPALGITTSSPSSTPMPPSISNSASALIPPLTGKNIVVFCDGTGQDGLISSLSQEEKNDTQAQLEKIPKPKKKPLHAVTYPTNVLRLCLDVARCVKSLTNTIPQRLQIVFYQSGVGVGDDFQGNSDLGDDYEKARGTATASLDGIGSKIRDAYNFIAQNYTEGDKIFLFGFSRGAYTARKVAGLICKLGLLNTRQMGKFFHYWSALDRGDASVERSGRPASIDFLGVWDTVGSVYEDLVAPKVNALTLVDSELPEGVKVARHALSYHENRKEFLPTPFANYQSDRDVKQMWFPGVHSDVGGSYSEHLIADITLCWMTGEAIGAGLTIDEEFLLDCFTIPSEPAPELRLHFERHPNRALSILTVDRMATLVKTPDSKEVLLTNIEPRFLYHQSLWAEIRESPKGSSYKAFPNKKNPSTDPLRAPLSDFEKRYWDACKWNALLPLPVLPPSRGGRLPMARGSSPKLTPKSQSPSPLSISMTMAQRPVEFEMVGDYVEDMIESGTPIKYVN</sequence>
<dbReference type="InterPro" id="IPR029058">
    <property type="entry name" value="AB_hydrolase_fold"/>
</dbReference>
<evidence type="ECO:0000313" key="4">
    <source>
        <dbReference type="Proteomes" id="UP000650582"/>
    </source>
</evidence>
<dbReference type="PANTHER" id="PTHR33840:SF1">
    <property type="entry name" value="TLE1 PHOSPHOLIPASE DOMAIN-CONTAINING PROTEIN"/>
    <property type="match status" value="1"/>
</dbReference>
<feature type="compositionally biased region" description="Polar residues" evidence="1">
    <location>
        <begin position="462"/>
        <end position="475"/>
    </location>
</feature>
<gene>
    <name evidence="3" type="ORF">RHS04_03673</name>
</gene>
<protein>
    <recommendedName>
        <fullName evidence="2">T6SS Phospholipase effector Tle1-like catalytic domain-containing protein</fullName>
    </recommendedName>
</protein>
<feature type="region of interest" description="Disordered" evidence="1">
    <location>
        <begin position="452"/>
        <end position="475"/>
    </location>
</feature>
<dbReference type="InterPro" id="IPR018712">
    <property type="entry name" value="Tle1-like_cat"/>
</dbReference>
<dbReference type="Proteomes" id="UP000650582">
    <property type="component" value="Unassembled WGS sequence"/>
</dbReference>
<name>A0A8H7LIK9_9AGAM</name>
<comment type="caution">
    <text evidence="3">The sequence shown here is derived from an EMBL/GenBank/DDBJ whole genome shotgun (WGS) entry which is preliminary data.</text>
</comment>
<feature type="compositionally biased region" description="Low complexity" evidence="1">
    <location>
        <begin position="7"/>
        <end position="21"/>
    </location>
</feature>
<evidence type="ECO:0000256" key="1">
    <source>
        <dbReference type="SAM" id="MobiDB-lite"/>
    </source>
</evidence>
<dbReference type="EMBL" id="JACYCC010000036">
    <property type="protein sequence ID" value="KAF8681012.1"/>
    <property type="molecule type" value="Genomic_DNA"/>
</dbReference>
<feature type="region of interest" description="Disordered" evidence="1">
    <location>
        <begin position="1"/>
        <end position="21"/>
    </location>
</feature>
<evidence type="ECO:0000313" key="3">
    <source>
        <dbReference type="EMBL" id="KAF8681012.1"/>
    </source>
</evidence>
<proteinExistence type="predicted"/>
<organism evidence="3 4">
    <name type="scientific">Rhizoctonia solani</name>
    <dbReference type="NCBI Taxonomy" id="456999"/>
    <lineage>
        <taxon>Eukaryota</taxon>
        <taxon>Fungi</taxon>
        <taxon>Dikarya</taxon>
        <taxon>Basidiomycota</taxon>
        <taxon>Agaricomycotina</taxon>
        <taxon>Agaricomycetes</taxon>
        <taxon>Cantharellales</taxon>
        <taxon>Ceratobasidiaceae</taxon>
        <taxon>Rhizoctonia</taxon>
    </lineage>
</organism>
<dbReference type="PANTHER" id="PTHR33840">
    <property type="match status" value="1"/>
</dbReference>
<feature type="domain" description="T6SS Phospholipase effector Tle1-like catalytic" evidence="2">
    <location>
        <begin position="34"/>
        <end position="318"/>
    </location>
</feature>
<reference evidence="3" key="1">
    <citation type="submission" date="2020-09" db="EMBL/GenBank/DDBJ databases">
        <title>Comparative genome analyses of four rice-infecting Rhizoctonia solani isolates reveal extensive enrichment of homogalacturonan modification genes.</title>
        <authorList>
            <person name="Lee D.-Y."/>
            <person name="Jeon J."/>
            <person name="Kim K.-T."/>
            <person name="Cheong K."/>
            <person name="Song H."/>
            <person name="Choi G."/>
            <person name="Ko J."/>
            <person name="Opiyo S.O."/>
            <person name="Zuo S."/>
            <person name="Madhav S."/>
            <person name="Lee Y.-H."/>
            <person name="Wang G.-L."/>
        </authorList>
    </citation>
    <scope>NUCLEOTIDE SEQUENCE</scope>
    <source>
        <strain evidence="3">AG1-IA YN-7</strain>
    </source>
</reference>
<dbReference type="AlphaFoldDB" id="A0A8H7LIK9"/>
<dbReference type="SUPFAM" id="SSF53474">
    <property type="entry name" value="alpha/beta-Hydrolases"/>
    <property type="match status" value="1"/>
</dbReference>